<sequence>MRIVKFMHFLNIINLAKLIVFFHTLIFTFSMPAQAIYIDSDVTDLSTNKKFHSKSFFNNTKNMNMYNFNMYRIDYPGKKEKSFNIENGEVIYTPLKKILLPGEREYFKILYRGEDDNQERYYRMVITETSLGAFEDKKQNKSFYFTPTISLDTYFVVRPKDVNFNYKFNLEKGLIENIGNTYFRVIIHNSCTDKDPDVFYLLPSQKYEDVTMKKKGNKLIVFMDKFILLDSPCKE</sequence>
<name>A0A9Q8V4J8_9GAMM</name>
<evidence type="ECO:0000313" key="1">
    <source>
        <dbReference type="EMBL" id="UNH32120.1"/>
    </source>
</evidence>
<dbReference type="GeneID" id="79717118"/>
<accession>A0A9Q8V4J8</accession>
<dbReference type="Proteomes" id="UP000829116">
    <property type="component" value="Chromosome"/>
</dbReference>
<dbReference type="RefSeq" id="WP_197076017.1">
    <property type="nucleotide sequence ID" value="NZ_CAWMFK010000066.1"/>
</dbReference>
<reference evidence="1" key="1">
    <citation type="submission" date="2022-03" db="EMBL/GenBank/DDBJ databases">
        <title>ESBL-producing Moellerella wisconsensis and Escherichia marmotae isolated from wild game meat.</title>
        <authorList>
            <person name="Biggel M."/>
        </authorList>
    </citation>
    <scope>NUCLEOTIDE SEQUENCE</scope>
    <source>
        <strain evidence="1">W51</strain>
    </source>
</reference>
<proteinExistence type="predicted"/>
<organism evidence="1 2">
    <name type="scientific">Moellerella wisconsensis</name>
    <dbReference type="NCBI Taxonomy" id="158849"/>
    <lineage>
        <taxon>Bacteria</taxon>
        <taxon>Pseudomonadati</taxon>
        <taxon>Pseudomonadota</taxon>
        <taxon>Gammaproteobacteria</taxon>
        <taxon>Enterobacterales</taxon>
        <taxon>Morganellaceae</taxon>
        <taxon>Moellerella</taxon>
    </lineage>
</organism>
<protein>
    <submittedName>
        <fullName evidence="1">Fimbrial protein</fullName>
    </submittedName>
</protein>
<evidence type="ECO:0000313" key="2">
    <source>
        <dbReference type="Proteomes" id="UP000829116"/>
    </source>
</evidence>
<dbReference type="InterPro" id="IPR013783">
    <property type="entry name" value="Ig-like_fold"/>
</dbReference>
<dbReference type="Gene3D" id="2.60.40.10">
    <property type="entry name" value="Immunoglobulins"/>
    <property type="match status" value="1"/>
</dbReference>
<dbReference type="AlphaFoldDB" id="A0A9Q8V4J8"/>
<dbReference type="EMBL" id="CP093245">
    <property type="protein sequence ID" value="UNH32120.1"/>
    <property type="molecule type" value="Genomic_DNA"/>
</dbReference>
<gene>
    <name evidence="1" type="ORF">MNY72_07520</name>
</gene>